<reference evidence="2" key="3">
    <citation type="submission" date="2022-06" db="UniProtKB">
        <authorList>
            <consortium name="EnsemblPlants"/>
        </authorList>
    </citation>
    <scope>IDENTIFICATION</scope>
</reference>
<sequence length="57" mass="6238">MMPLLKITGKQGKRGENGGSGSRWTLIQHPTCMCTLHSPLSGLVFLSCLRILCHTLD</sequence>
<name>A0A8R7U530_TRIUA</name>
<dbReference type="Gramene" id="TuG1812G0400000401.01.T01">
    <property type="protein sequence ID" value="TuG1812G0400000401.01.T01.cds340524"/>
    <property type="gene ID" value="TuG1812G0400000401.01"/>
</dbReference>
<evidence type="ECO:0000313" key="3">
    <source>
        <dbReference type="Proteomes" id="UP000015106"/>
    </source>
</evidence>
<proteinExistence type="predicted"/>
<evidence type="ECO:0000256" key="1">
    <source>
        <dbReference type="SAM" id="MobiDB-lite"/>
    </source>
</evidence>
<dbReference type="EnsemblPlants" id="TuG1812G0400000401.01.T01">
    <property type="protein sequence ID" value="TuG1812G0400000401.01.T01.cds340524"/>
    <property type="gene ID" value="TuG1812G0400000401.01"/>
</dbReference>
<reference evidence="2" key="2">
    <citation type="submission" date="2018-03" db="EMBL/GenBank/DDBJ databases">
        <title>The Triticum urartu genome reveals the dynamic nature of wheat genome evolution.</title>
        <authorList>
            <person name="Ling H."/>
            <person name="Ma B."/>
            <person name="Shi X."/>
            <person name="Liu H."/>
            <person name="Dong L."/>
            <person name="Sun H."/>
            <person name="Cao Y."/>
            <person name="Gao Q."/>
            <person name="Zheng S."/>
            <person name="Li Y."/>
            <person name="Yu Y."/>
            <person name="Du H."/>
            <person name="Qi M."/>
            <person name="Li Y."/>
            <person name="Yu H."/>
            <person name="Cui Y."/>
            <person name="Wang N."/>
            <person name="Chen C."/>
            <person name="Wu H."/>
            <person name="Zhao Y."/>
            <person name="Zhang J."/>
            <person name="Li Y."/>
            <person name="Zhou W."/>
            <person name="Zhang B."/>
            <person name="Hu W."/>
            <person name="Eijk M."/>
            <person name="Tang J."/>
            <person name="Witsenboer H."/>
            <person name="Zhao S."/>
            <person name="Li Z."/>
            <person name="Zhang A."/>
            <person name="Wang D."/>
            <person name="Liang C."/>
        </authorList>
    </citation>
    <scope>NUCLEOTIDE SEQUENCE [LARGE SCALE GENOMIC DNA]</scope>
    <source>
        <strain evidence="2">cv. G1812</strain>
    </source>
</reference>
<accession>A0A8R7U530</accession>
<reference evidence="3" key="1">
    <citation type="journal article" date="2013" name="Nature">
        <title>Draft genome of the wheat A-genome progenitor Triticum urartu.</title>
        <authorList>
            <person name="Ling H.Q."/>
            <person name="Zhao S."/>
            <person name="Liu D."/>
            <person name="Wang J."/>
            <person name="Sun H."/>
            <person name="Zhang C."/>
            <person name="Fan H."/>
            <person name="Li D."/>
            <person name="Dong L."/>
            <person name="Tao Y."/>
            <person name="Gao C."/>
            <person name="Wu H."/>
            <person name="Li Y."/>
            <person name="Cui Y."/>
            <person name="Guo X."/>
            <person name="Zheng S."/>
            <person name="Wang B."/>
            <person name="Yu K."/>
            <person name="Liang Q."/>
            <person name="Yang W."/>
            <person name="Lou X."/>
            <person name="Chen J."/>
            <person name="Feng M."/>
            <person name="Jian J."/>
            <person name="Zhang X."/>
            <person name="Luo G."/>
            <person name="Jiang Y."/>
            <person name="Liu J."/>
            <person name="Wang Z."/>
            <person name="Sha Y."/>
            <person name="Zhang B."/>
            <person name="Wu H."/>
            <person name="Tang D."/>
            <person name="Shen Q."/>
            <person name="Xue P."/>
            <person name="Zou S."/>
            <person name="Wang X."/>
            <person name="Liu X."/>
            <person name="Wang F."/>
            <person name="Yang Y."/>
            <person name="An X."/>
            <person name="Dong Z."/>
            <person name="Zhang K."/>
            <person name="Zhang X."/>
            <person name="Luo M.C."/>
            <person name="Dvorak J."/>
            <person name="Tong Y."/>
            <person name="Wang J."/>
            <person name="Yang H."/>
            <person name="Li Z."/>
            <person name="Wang D."/>
            <person name="Zhang A."/>
            <person name="Wang J."/>
        </authorList>
    </citation>
    <scope>NUCLEOTIDE SEQUENCE</scope>
    <source>
        <strain evidence="3">cv. G1812</strain>
    </source>
</reference>
<dbReference type="Proteomes" id="UP000015106">
    <property type="component" value="Chromosome 4"/>
</dbReference>
<dbReference type="AlphaFoldDB" id="A0A8R7U530"/>
<evidence type="ECO:0000313" key="2">
    <source>
        <dbReference type="EnsemblPlants" id="TuG1812G0400000401.01.T01.cds340524"/>
    </source>
</evidence>
<protein>
    <submittedName>
        <fullName evidence="2">Uncharacterized protein</fullName>
    </submittedName>
</protein>
<organism evidence="2 3">
    <name type="scientific">Triticum urartu</name>
    <name type="common">Red wild einkorn</name>
    <name type="synonym">Crithodium urartu</name>
    <dbReference type="NCBI Taxonomy" id="4572"/>
    <lineage>
        <taxon>Eukaryota</taxon>
        <taxon>Viridiplantae</taxon>
        <taxon>Streptophyta</taxon>
        <taxon>Embryophyta</taxon>
        <taxon>Tracheophyta</taxon>
        <taxon>Spermatophyta</taxon>
        <taxon>Magnoliopsida</taxon>
        <taxon>Liliopsida</taxon>
        <taxon>Poales</taxon>
        <taxon>Poaceae</taxon>
        <taxon>BOP clade</taxon>
        <taxon>Pooideae</taxon>
        <taxon>Triticodae</taxon>
        <taxon>Triticeae</taxon>
        <taxon>Triticinae</taxon>
        <taxon>Triticum</taxon>
    </lineage>
</organism>
<feature type="region of interest" description="Disordered" evidence="1">
    <location>
        <begin position="1"/>
        <end position="20"/>
    </location>
</feature>
<keyword evidence="3" id="KW-1185">Reference proteome</keyword>